<accession>A0A9J6BIZ1</accession>
<evidence type="ECO:0000256" key="5">
    <source>
        <dbReference type="ARBA" id="ARBA00023136"/>
    </source>
</evidence>
<sequence>MKNSQDILFILLIFQLLFIPSFGSDSLSVAKAMIDVIREFYIGNNLRFDFIIYGKLTSHMNEVTTEVIKEISQETVVNIQHFGNGKYEIDLKQSAVIFTKTSSQQWDKKLENFDHFSNFYGCMLNIGVNIGPLWYLNVNRTENKKYFLAISPYKVEIANGNFKYSGLIQEVMELVAKKGNLTLHFSIKSSSGYLDTFTGVKNFQSAFKYTIHINFISFERETEFSKIFWYSEPCGSVDFYFLVMPNDLYTNYEKLLMPFDRTTWILLTITAAFTFGIILGYYAFPKWIRIIFYSSDMKDPTYKMLGVIFGISQLKLPQRSTKRFVLSLFIWFCLIFRTCYQSMLFEFMTSDMRKPLPASIDDLGR</sequence>
<evidence type="ECO:0000256" key="3">
    <source>
        <dbReference type="ARBA" id="ARBA00022692"/>
    </source>
</evidence>
<dbReference type="GO" id="GO:0005886">
    <property type="term" value="C:plasma membrane"/>
    <property type="evidence" value="ECO:0007669"/>
    <property type="project" value="UniProtKB-SubCell"/>
</dbReference>
<proteinExistence type="predicted"/>
<evidence type="ECO:0000256" key="2">
    <source>
        <dbReference type="ARBA" id="ARBA00022475"/>
    </source>
</evidence>
<comment type="subcellular location">
    <subcellularLocation>
        <location evidence="1">Cell membrane</location>
        <topology evidence="1">Multi-pass membrane protein</topology>
    </subcellularLocation>
</comment>
<reference evidence="10" key="1">
    <citation type="submission" date="2021-03" db="EMBL/GenBank/DDBJ databases">
        <title>Chromosome level genome of the anhydrobiotic midge Polypedilum vanderplanki.</title>
        <authorList>
            <person name="Yoshida Y."/>
            <person name="Kikawada T."/>
            <person name="Gusev O."/>
        </authorList>
    </citation>
    <scope>NUCLEOTIDE SEQUENCE</scope>
    <source>
        <strain evidence="10">NIAS01</strain>
        <tissue evidence="10">Whole body or cell culture</tissue>
    </source>
</reference>
<keyword evidence="2" id="KW-1003">Cell membrane</keyword>
<dbReference type="AlphaFoldDB" id="A0A9J6BIZ1"/>
<keyword evidence="7" id="KW-0325">Glycoprotein</keyword>
<gene>
    <name evidence="10" type="ORF">PVAND_017414</name>
</gene>
<feature type="transmembrane region" description="Helical" evidence="8">
    <location>
        <begin position="264"/>
        <end position="284"/>
    </location>
</feature>
<evidence type="ECO:0000256" key="7">
    <source>
        <dbReference type="ARBA" id="ARBA00023180"/>
    </source>
</evidence>
<dbReference type="Proteomes" id="UP001107558">
    <property type="component" value="Chromosome 4"/>
</dbReference>
<name>A0A9J6BIZ1_POLVA</name>
<keyword evidence="5 8" id="KW-0472">Membrane</keyword>
<keyword evidence="6" id="KW-0675">Receptor</keyword>
<comment type="caution">
    <text evidence="10">The sequence shown here is derived from an EMBL/GenBank/DDBJ whole genome shotgun (WGS) entry which is preliminary data.</text>
</comment>
<evidence type="ECO:0008006" key="12">
    <source>
        <dbReference type="Google" id="ProtNLM"/>
    </source>
</evidence>
<dbReference type="InterPro" id="IPR052192">
    <property type="entry name" value="Insect_Ionotropic_Sensory_Rcpt"/>
</dbReference>
<keyword evidence="4 8" id="KW-1133">Transmembrane helix</keyword>
<dbReference type="EMBL" id="JADBJN010000004">
    <property type="protein sequence ID" value="KAG5669527.1"/>
    <property type="molecule type" value="Genomic_DNA"/>
</dbReference>
<keyword evidence="9" id="KW-0732">Signal</keyword>
<keyword evidence="11" id="KW-1185">Reference proteome</keyword>
<evidence type="ECO:0000256" key="8">
    <source>
        <dbReference type="SAM" id="Phobius"/>
    </source>
</evidence>
<evidence type="ECO:0000256" key="9">
    <source>
        <dbReference type="SAM" id="SignalP"/>
    </source>
</evidence>
<organism evidence="10 11">
    <name type="scientific">Polypedilum vanderplanki</name>
    <name type="common">Sleeping chironomid midge</name>
    <dbReference type="NCBI Taxonomy" id="319348"/>
    <lineage>
        <taxon>Eukaryota</taxon>
        <taxon>Metazoa</taxon>
        <taxon>Ecdysozoa</taxon>
        <taxon>Arthropoda</taxon>
        <taxon>Hexapoda</taxon>
        <taxon>Insecta</taxon>
        <taxon>Pterygota</taxon>
        <taxon>Neoptera</taxon>
        <taxon>Endopterygota</taxon>
        <taxon>Diptera</taxon>
        <taxon>Nematocera</taxon>
        <taxon>Chironomoidea</taxon>
        <taxon>Chironomidae</taxon>
        <taxon>Chironominae</taxon>
        <taxon>Polypedilum</taxon>
        <taxon>Polypedilum</taxon>
    </lineage>
</organism>
<feature type="chain" id="PRO_5039904625" description="Ionotropic receptor" evidence="9">
    <location>
        <begin position="24"/>
        <end position="365"/>
    </location>
</feature>
<dbReference type="PANTHER" id="PTHR42643:SF30">
    <property type="entry name" value="IONOTROPIC RECEPTOR 40A-RELATED"/>
    <property type="match status" value="1"/>
</dbReference>
<evidence type="ECO:0000256" key="6">
    <source>
        <dbReference type="ARBA" id="ARBA00023170"/>
    </source>
</evidence>
<evidence type="ECO:0000256" key="4">
    <source>
        <dbReference type="ARBA" id="ARBA00022989"/>
    </source>
</evidence>
<evidence type="ECO:0000313" key="10">
    <source>
        <dbReference type="EMBL" id="KAG5669527.1"/>
    </source>
</evidence>
<feature type="signal peptide" evidence="9">
    <location>
        <begin position="1"/>
        <end position="23"/>
    </location>
</feature>
<evidence type="ECO:0000313" key="11">
    <source>
        <dbReference type="Proteomes" id="UP001107558"/>
    </source>
</evidence>
<dbReference type="OrthoDB" id="7687957at2759"/>
<dbReference type="PANTHER" id="PTHR42643">
    <property type="entry name" value="IONOTROPIC RECEPTOR 20A-RELATED"/>
    <property type="match status" value="1"/>
</dbReference>
<keyword evidence="3 8" id="KW-0812">Transmembrane</keyword>
<evidence type="ECO:0000256" key="1">
    <source>
        <dbReference type="ARBA" id="ARBA00004651"/>
    </source>
</evidence>
<feature type="transmembrane region" description="Helical" evidence="8">
    <location>
        <begin position="324"/>
        <end position="343"/>
    </location>
</feature>
<protein>
    <recommendedName>
        <fullName evidence="12">Ionotropic receptor</fullName>
    </recommendedName>
</protein>